<evidence type="ECO:0000259" key="2">
    <source>
        <dbReference type="PROSITE" id="PS50110"/>
    </source>
</evidence>
<gene>
    <name evidence="3" type="ORF">GGR31_002118</name>
</gene>
<feature type="modified residue" description="4-aspartylphosphate" evidence="1">
    <location>
        <position position="64"/>
    </location>
</feature>
<proteinExistence type="predicted"/>
<dbReference type="Proteomes" id="UP001257659">
    <property type="component" value="Unassembled WGS sequence"/>
</dbReference>
<dbReference type="EMBL" id="JAVDQA010000006">
    <property type="protein sequence ID" value="MDR6301449.1"/>
    <property type="molecule type" value="Genomic_DNA"/>
</dbReference>
<dbReference type="InterPro" id="IPR052893">
    <property type="entry name" value="TCS_response_regulator"/>
</dbReference>
<dbReference type="RefSeq" id="WP_309728863.1">
    <property type="nucleotide sequence ID" value="NZ_JAVDQA010000006.1"/>
</dbReference>
<dbReference type="Pfam" id="PF00072">
    <property type="entry name" value="Response_reg"/>
    <property type="match status" value="1"/>
</dbReference>
<dbReference type="SMART" id="SM00448">
    <property type="entry name" value="REC"/>
    <property type="match status" value="1"/>
</dbReference>
<dbReference type="PANTHER" id="PTHR44520:SF2">
    <property type="entry name" value="RESPONSE REGULATOR RCP1"/>
    <property type="match status" value="1"/>
</dbReference>
<keyword evidence="1" id="KW-0597">Phosphoprotein</keyword>
<dbReference type="PROSITE" id="PS50110">
    <property type="entry name" value="RESPONSE_REGULATORY"/>
    <property type="match status" value="1"/>
</dbReference>
<organism evidence="3 4">
    <name type="scientific">Mesonia maritima</name>
    <dbReference type="NCBI Taxonomy" id="1793873"/>
    <lineage>
        <taxon>Bacteria</taxon>
        <taxon>Pseudomonadati</taxon>
        <taxon>Bacteroidota</taxon>
        <taxon>Flavobacteriia</taxon>
        <taxon>Flavobacteriales</taxon>
        <taxon>Flavobacteriaceae</taxon>
        <taxon>Mesonia</taxon>
    </lineage>
</organism>
<protein>
    <submittedName>
        <fullName evidence="3">CheY-like chemotaxis protein</fullName>
    </submittedName>
</protein>
<name>A0ABU1K774_9FLAO</name>
<dbReference type="PANTHER" id="PTHR44520">
    <property type="entry name" value="RESPONSE REGULATOR RCP1-RELATED"/>
    <property type="match status" value="1"/>
</dbReference>
<comment type="caution">
    <text evidence="3">The sequence shown here is derived from an EMBL/GenBank/DDBJ whole genome shotgun (WGS) entry which is preliminary data.</text>
</comment>
<dbReference type="InterPro" id="IPR011006">
    <property type="entry name" value="CheY-like_superfamily"/>
</dbReference>
<evidence type="ECO:0000313" key="3">
    <source>
        <dbReference type="EMBL" id="MDR6301449.1"/>
    </source>
</evidence>
<keyword evidence="4" id="KW-1185">Reference proteome</keyword>
<evidence type="ECO:0000313" key="4">
    <source>
        <dbReference type="Proteomes" id="UP001257659"/>
    </source>
</evidence>
<dbReference type="SUPFAM" id="SSF52172">
    <property type="entry name" value="CheY-like"/>
    <property type="match status" value="1"/>
</dbReference>
<dbReference type="Gene3D" id="3.40.50.2300">
    <property type="match status" value="1"/>
</dbReference>
<feature type="domain" description="Response regulatory" evidence="2">
    <location>
        <begin position="7"/>
        <end position="132"/>
    </location>
</feature>
<reference evidence="3 4" key="1">
    <citation type="submission" date="2023-07" db="EMBL/GenBank/DDBJ databases">
        <title>Genomic Encyclopedia of Type Strains, Phase IV (KMG-IV): sequencing the most valuable type-strain genomes for metagenomic binning, comparative biology and taxonomic classification.</title>
        <authorList>
            <person name="Goeker M."/>
        </authorList>
    </citation>
    <scope>NUCLEOTIDE SEQUENCE [LARGE SCALE GENOMIC DNA]</scope>
    <source>
        <strain evidence="3 4">DSM 102814</strain>
    </source>
</reference>
<accession>A0ABU1K774</accession>
<sequence length="132" mass="15351">MENKINLACIIDDDPIFVFGTKKILEYSGYCDTFLVFKNGQEAYKNLRTLIQQKSVLPDLIFLDINMPIMDGWEFLEEIEKIDIPKQLKIFMVTSSETPADREKAKEFSVIKKYVVKPITLDVIKDIIKQIE</sequence>
<evidence type="ECO:0000256" key="1">
    <source>
        <dbReference type="PROSITE-ProRule" id="PRU00169"/>
    </source>
</evidence>
<dbReference type="InterPro" id="IPR001789">
    <property type="entry name" value="Sig_transdc_resp-reg_receiver"/>
</dbReference>